<feature type="transmembrane region" description="Helical" evidence="3">
    <location>
        <begin position="698"/>
        <end position="724"/>
    </location>
</feature>
<dbReference type="InterPro" id="IPR036770">
    <property type="entry name" value="Ankyrin_rpt-contain_sf"/>
</dbReference>
<feature type="transmembrane region" description="Helical" evidence="3">
    <location>
        <begin position="619"/>
        <end position="637"/>
    </location>
</feature>
<dbReference type="Pfam" id="PF13962">
    <property type="entry name" value="PGG"/>
    <property type="match status" value="1"/>
</dbReference>
<dbReference type="Gene3D" id="1.25.40.20">
    <property type="entry name" value="Ankyrin repeat-containing domain"/>
    <property type="match status" value="1"/>
</dbReference>
<dbReference type="AlphaFoldDB" id="A0A2U1L2B9"/>
<dbReference type="SMART" id="SM00248">
    <property type="entry name" value="ANK"/>
    <property type="match status" value="4"/>
</dbReference>
<keyword evidence="1" id="KW-0040">ANK repeat</keyword>
<feature type="transmembrane region" description="Helical" evidence="3">
    <location>
        <begin position="403"/>
        <end position="428"/>
    </location>
</feature>
<dbReference type="Proteomes" id="UP000245207">
    <property type="component" value="Unassembled WGS sequence"/>
</dbReference>
<dbReference type="STRING" id="35608.A0A2U1L2B9"/>
<dbReference type="PROSITE" id="PS50088">
    <property type="entry name" value="ANK_REPEAT"/>
    <property type="match status" value="1"/>
</dbReference>
<feature type="domain" description="PGG" evidence="4">
    <location>
        <begin position="611"/>
        <end position="723"/>
    </location>
</feature>
<keyword evidence="3" id="KW-0472">Membrane</keyword>
<gene>
    <name evidence="5" type="ORF">CTI12_AA540640</name>
</gene>
<dbReference type="PANTHER" id="PTHR24177:SF475">
    <property type="entry name" value="ANKYRIN REPEAT-CONTAINING DOMAIN, PGG DOMAIN PROTEIN-RELATED"/>
    <property type="match status" value="1"/>
</dbReference>
<protein>
    <submittedName>
        <fullName evidence="5">Ankyrin repeat-containing protein</fullName>
    </submittedName>
</protein>
<feature type="region of interest" description="Disordered" evidence="2">
    <location>
        <begin position="1"/>
        <end position="20"/>
    </location>
</feature>
<dbReference type="OrthoDB" id="1687363at2759"/>
<dbReference type="GO" id="GO:0016020">
    <property type="term" value="C:membrane"/>
    <property type="evidence" value="ECO:0007669"/>
    <property type="project" value="TreeGrafter"/>
</dbReference>
<comment type="caution">
    <text evidence="5">The sequence shown here is derived from an EMBL/GenBank/DDBJ whole genome shotgun (WGS) entry which is preliminary data.</text>
</comment>
<feature type="transmembrane region" description="Helical" evidence="3">
    <location>
        <begin position="730"/>
        <end position="759"/>
    </location>
</feature>
<evidence type="ECO:0000256" key="1">
    <source>
        <dbReference type="PROSITE-ProRule" id="PRU00023"/>
    </source>
</evidence>
<keyword evidence="3" id="KW-1133">Transmembrane helix</keyword>
<evidence type="ECO:0000313" key="6">
    <source>
        <dbReference type="Proteomes" id="UP000245207"/>
    </source>
</evidence>
<dbReference type="PANTHER" id="PTHR24177">
    <property type="entry name" value="CASKIN"/>
    <property type="match status" value="1"/>
</dbReference>
<reference evidence="5 6" key="1">
    <citation type="journal article" date="2018" name="Mol. Plant">
        <title>The genome of Artemisia annua provides insight into the evolution of Asteraceae family and artemisinin biosynthesis.</title>
        <authorList>
            <person name="Shen Q."/>
            <person name="Zhang L."/>
            <person name="Liao Z."/>
            <person name="Wang S."/>
            <person name="Yan T."/>
            <person name="Shi P."/>
            <person name="Liu M."/>
            <person name="Fu X."/>
            <person name="Pan Q."/>
            <person name="Wang Y."/>
            <person name="Lv Z."/>
            <person name="Lu X."/>
            <person name="Zhang F."/>
            <person name="Jiang W."/>
            <person name="Ma Y."/>
            <person name="Chen M."/>
            <person name="Hao X."/>
            <person name="Li L."/>
            <person name="Tang Y."/>
            <person name="Lv G."/>
            <person name="Zhou Y."/>
            <person name="Sun X."/>
            <person name="Brodelius P.E."/>
            <person name="Rose J.K.C."/>
            <person name="Tang K."/>
        </authorList>
    </citation>
    <scope>NUCLEOTIDE SEQUENCE [LARGE SCALE GENOMIC DNA]</scope>
    <source>
        <strain evidence="6">cv. Huhao1</strain>
        <tissue evidence="5">Leaf</tissue>
    </source>
</reference>
<feature type="transmembrane region" description="Helical" evidence="3">
    <location>
        <begin position="657"/>
        <end position="678"/>
    </location>
</feature>
<keyword evidence="6" id="KW-1185">Reference proteome</keyword>
<dbReference type="InterPro" id="IPR026961">
    <property type="entry name" value="PGG_dom"/>
</dbReference>
<dbReference type="EMBL" id="PKPP01011995">
    <property type="protein sequence ID" value="PWA43151.1"/>
    <property type="molecule type" value="Genomic_DNA"/>
</dbReference>
<evidence type="ECO:0000256" key="3">
    <source>
        <dbReference type="SAM" id="Phobius"/>
    </source>
</evidence>
<dbReference type="Pfam" id="PF12796">
    <property type="entry name" value="Ank_2"/>
    <property type="match status" value="1"/>
</dbReference>
<proteinExistence type="predicted"/>
<feature type="repeat" description="ANK" evidence="1">
    <location>
        <begin position="220"/>
        <end position="255"/>
    </location>
</feature>
<name>A0A2U1L2B9_ARTAN</name>
<sequence length="785" mass="89227">MDSKELLSSPSKHDSSKSLEIEELCSPTSNHNGNMSMEVVDSLNLSAQPMEDLKYLQASNVNVANFVSVKLSSQIHYHVWKAQMLCLMESQQMRGIIDANFDSPEAKSIKIIKQYDSLLKGWIYGALNEEVLKNVVGCESARDVWTKLESFYDPKLDSTPPVSIIYPVVETIEINLQYGTDHMARQITKLRTATEKGRWWEAKGILKNNKDMAKEVISRNGNTMLHLAVVKGHNYFLEKLLNFLDDGQQIEKKNSYGRTALHIAAITDNKHAAELLVRKRKILLAIKDNADNIPLLSAYYNMKLCTYVYLLEVSETEQLHLPLSSYPDDRVQIAVNFLITSIFTKQYDLASTLINIYPELVSRDDQVLMAIAMSFPPKLSFGEAFIYPSPIGVLYPIYQLIRLFTLALVFPFFVLYFLTWKFLAIVAAPVKNIENKQKEYKKAKRILNFICDEIDRFCLCDTNLPYYSGPIFEAVRQDAYKVVQKILSRSFYTIDCKNQDGHNIIHVAVINRSERVYNLFYPIIKRVEYYSTMTDSSMNNLVHLAGRLAPSFVLSRATGAALQLQRELQWREEVEKLMLPTHLLKENIYMETPEMVFTREHANLVKEGELWMKTTAESCSITAALIVTIVFAAAITVPGGSNQETGTPLFRKEVAFTIFAVADAISLFSAATSLLVFLSILTTRFSEKDFLVSLPRRLILGLCVLFISATAMMVAFCATLYLVFCDQRPWMLAPIGGLACLPIAVIATLQFPLVVDLFISTYFPVFHKKKFDFVESEILLRMDEE</sequence>
<keyword evidence="3" id="KW-0812">Transmembrane</keyword>
<organism evidence="5 6">
    <name type="scientific">Artemisia annua</name>
    <name type="common">Sweet wormwood</name>
    <dbReference type="NCBI Taxonomy" id="35608"/>
    <lineage>
        <taxon>Eukaryota</taxon>
        <taxon>Viridiplantae</taxon>
        <taxon>Streptophyta</taxon>
        <taxon>Embryophyta</taxon>
        <taxon>Tracheophyta</taxon>
        <taxon>Spermatophyta</taxon>
        <taxon>Magnoliopsida</taxon>
        <taxon>eudicotyledons</taxon>
        <taxon>Gunneridae</taxon>
        <taxon>Pentapetalae</taxon>
        <taxon>asterids</taxon>
        <taxon>campanulids</taxon>
        <taxon>Asterales</taxon>
        <taxon>Asteraceae</taxon>
        <taxon>Asteroideae</taxon>
        <taxon>Anthemideae</taxon>
        <taxon>Artemisiinae</taxon>
        <taxon>Artemisia</taxon>
    </lineage>
</organism>
<dbReference type="InterPro" id="IPR002110">
    <property type="entry name" value="Ankyrin_rpt"/>
</dbReference>
<accession>A0A2U1L2B9</accession>
<evidence type="ECO:0000256" key="2">
    <source>
        <dbReference type="SAM" id="MobiDB-lite"/>
    </source>
</evidence>
<evidence type="ECO:0000313" key="5">
    <source>
        <dbReference type="EMBL" id="PWA43151.1"/>
    </source>
</evidence>
<evidence type="ECO:0000259" key="4">
    <source>
        <dbReference type="Pfam" id="PF13962"/>
    </source>
</evidence>
<dbReference type="SUPFAM" id="SSF48403">
    <property type="entry name" value="Ankyrin repeat"/>
    <property type="match status" value="1"/>
</dbReference>